<comment type="similarity">
    <text evidence="2">Belongs to the EfeM/EfeO family.</text>
</comment>
<dbReference type="PANTHER" id="PTHR39192:SF1">
    <property type="entry name" value="IRON UPTAKE SYSTEM COMPONENT EFEO"/>
    <property type="match status" value="1"/>
</dbReference>
<feature type="signal peptide" evidence="4">
    <location>
        <begin position="1"/>
        <end position="19"/>
    </location>
</feature>
<dbReference type="NCBIfam" id="NF007697">
    <property type="entry name" value="PRK10378.1"/>
    <property type="match status" value="1"/>
</dbReference>
<dbReference type="Gene3D" id="1.20.1420.20">
    <property type="entry name" value="M75 peptidase, HXXE motif"/>
    <property type="match status" value="1"/>
</dbReference>
<gene>
    <name evidence="7" type="primary">efeO</name>
    <name evidence="7" type="ORF">LQ327_20610</name>
</gene>
<organism evidence="7 8">
    <name type="scientific">Actinomycetospora endophytica</name>
    <dbReference type="NCBI Taxonomy" id="2291215"/>
    <lineage>
        <taxon>Bacteria</taxon>
        <taxon>Bacillati</taxon>
        <taxon>Actinomycetota</taxon>
        <taxon>Actinomycetes</taxon>
        <taxon>Pseudonocardiales</taxon>
        <taxon>Pseudonocardiaceae</taxon>
        <taxon>Actinomycetospora</taxon>
    </lineage>
</organism>
<feature type="domain" description="EfeO-type cupredoxin-like" evidence="6">
    <location>
        <begin position="18"/>
        <end position="106"/>
    </location>
</feature>
<reference evidence="7 8" key="1">
    <citation type="submission" date="2021-11" db="EMBL/GenBank/DDBJ databases">
        <title>Draft genome sequence of Actinomycetospora sp. SF1 isolated from the rhizosphere soil.</title>
        <authorList>
            <person name="Duangmal K."/>
            <person name="Chantavorakit T."/>
        </authorList>
    </citation>
    <scope>NUCLEOTIDE SEQUENCE [LARGE SCALE GENOMIC DNA]</scope>
    <source>
        <strain evidence="7 8">TBRC 5722</strain>
    </source>
</reference>
<evidence type="ECO:0000313" key="7">
    <source>
        <dbReference type="EMBL" id="MCD2195778.1"/>
    </source>
</evidence>
<protein>
    <submittedName>
        <fullName evidence="7">Iron uptake system protein EfeO</fullName>
    </submittedName>
</protein>
<dbReference type="Pfam" id="PF13473">
    <property type="entry name" value="Cupredoxin_1"/>
    <property type="match status" value="1"/>
</dbReference>
<comment type="caution">
    <text evidence="7">The sequence shown here is derived from an EMBL/GenBank/DDBJ whole genome shotgun (WGS) entry which is preliminary data.</text>
</comment>
<keyword evidence="8" id="KW-1185">Reference proteome</keyword>
<evidence type="ECO:0000256" key="1">
    <source>
        <dbReference type="ARBA" id="ARBA00004418"/>
    </source>
</evidence>
<accession>A0ABS8PCQ9</accession>
<dbReference type="InterPro" id="IPR050894">
    <property type="entry name" value="EfeM/EfeO_iron_uptake"/>
</dbReference>
<dbReference type="Pfam" id="PF09375">
    <property type="entry name" value="Peptidase_M75"/>
    <property type="match status" value="1"/>
</dbReference>
<dbReference type="InterPro" id="IPR034981">
    <property type="entry name" value="Imelysin-like_EfeO/Algp7"/>
</dbReference>
<dbReference type="EMBL" id="JAJNDB010000004">
    <property type="protein sequence ID" value="MCD2195778.1"/>
    <property type="molecule type" value="Genomic_DNA"/>
</dbReference>
<dbReference type="PROSITE" id="PS51257">
    <property type="entry name" value="PROKAR_LIPOPROTEIN"/>
    <property type="match status" value="1"/>
</dbReference>
<evidence type="ECO:0000313" key="8">
    <source>
        <dbReference type="Proteomes" id="UP001199469"/>
    </source>
</evidence>
<dbReference type="RefSeq" id="WP_230737205.1">
    <property type="nucleotide sequence ID" value="NZ_JAJNDB010000004.1"/>
</dbReference>
<sequence>MSVRRAGLGVVLASATLLAACGSGPAADPGTAQIRMELSDAGCAPQPASVPAGPVTFTVVNNGTSKVTEGELQAASRIIGEKENVTPGLSSTFTLRLDPGTYLAYCPGAARDNSRFTVTGSAPAQTPAGAAALSTATTQYHQYVTAQVDALVAGTKVFTDAVRRGDLTAARAAFAPARYHYETIEPVASSFADLDPQIDARADDEPDPTRWTGFHRLEQALYQANTTAGLAPLADRLDADLASLRTLVAGVAFQPAELANGARELLNEVSTKKVTGEEDRYSHTDLSDFAANIEGAQQAFDLLSPALATRDPALDQQLRARFTGIVTALRPYQDPAGPDGWKTYDAVDDQARRVLADRVNALAEPLSQVSGTLV</sequence>
<name>A0ABS8PCQ9_9PSEU</name>
<proteinExistence type="inferred from homology"/>
<dbReference type="CDD" id="cd14656">
    <property type="entry name" value="Imelysin-like_EfeO"/>
    <property type="match status" value="1"/>
</dbReference>
<feature type="chain" id="PRO_5047488869" evidence="4">
    <location>
        <begin position="20"/>
        <end position="374"/>
    </location>
</feature>
<evidence type="ECO:0000259" key="5">
    <source>
        <dbReference type="Pfam" id="PF09375"/>
    </source>
</evidence>
<dbReference type="Gene3D" id="2.60.40.420">
    <property type="entry name" value="Cupredoxins - blue copper proteins"/>
    <property type="match status" value="1"/>
</dbReference>
<dbReference type="InterPro" id="IPR053377">
    <property type="entry name" value="Iron_uptake_EfeM/EfeO"/>
</dbReference>
<dbReference type="InterPro" id="IPR018976">
    <property type="entry name" value="Imelysin-like"/>
</dbReference>
<dbReference type="InterPro" id="IPR028096">
    <property type="entry name" value="EfeO_Cupredoxin"/>
</dbReference>
<feature type="domain" description="Imelysin-like" evidence="5">
    <location>
        <begin position="136"/>
        <end position="369"/>
    </location>
</feature>
<dbReference type="PANTHER" id="PTHR39192">
    <property type="entry name" value="IRON UPTAKE SYSTEM COMPONENT EFEO"/>
    <property type="match status" value="1"/>
</dbReference>
<evidence type="ECO:0000256" key="4">
    <source>
        <dbReference type="SAM" id="SignalP"/>
    </source>
</evidence>
<evidence type="ECO:0000259" key="6">
    <source>
        <dbReference type="Pfam" id="PF13473"/>
    </source>
</evidence>
<dbReference type="Proteomes" id="UP001199469">
    <property type="component" value="Unassembled WGS sequence"/>
</dbReference>
<comment type="subcellular location">
    <subcellularLocation>
        <location evidence="1">Periplasm</location>
    </subcellularLocation>
</comment>
<dbReference type="NCBIfam" id="NF041757">
    <property type="entry name" value="EfeO"/>
    <property type="match status" value="1"/>
</dbReference>
<evidence type="ECO:0000256" key="3">
    <source>
        <dbReference type="ARBA" id="ARBA00022729"/>
    </source>
</evidence>
<dbReference type="InterPro" id="IPR038352">
    <property type="entry name" value="Imelysin_sf"/>
</dbReference>
<evidence type="ECO:0000256" key="2">
    <source>
        <dbReference type="ARBA" id="ARBA00005989"/>
    </source>
</evidence>
<dbReference type="InterPro" id="IPR008972">
    <property type="entry name" value="Cupredoxin"/>
</dbReference>
<keyword evidence="3 4" id="KW-0732">Signal</keyword>